<evidence type="ECO:0000259" key="8">
    <source>
        <dbReference type="PROSITE" id="PS51203"/>
    </source>
</evidence>
<dbReference type="AlphaFoldDB" id="A0A8T0SFD4"/>
<protein>
    <recommendedName>
        <fullName evidence="4">Protein SGT1 homolog</fullName>
    </recommendedName>
    <alternativeName>
        <fullName evidence="5">Suppressor of G2 allele of SKP1 homolog</fullName>
    </alternativeName>
</protein>
<dbReference type="Proteomes" id="UP000823388">
    <property type="component" value="Chromosome 5K"/>
</dbReference>
<name>A0A8T0SFD4_PANVG</name>
<feature type="region of interest" description="Disordered" evidence="6">
    <location>
        <begin position="20"/>
        <end position="48"/>
    </location>
</feature>
<evidence type="ECO:0000256" key="6">
    <source>
        <dbReference type="SAM" id="MobiDB-lite"/>
    </source>
</evidence>
<evidence type="ECO:0000313" key="9">
    <source>
        <dbReference type="EMBL" id="KAG2595775.1"/>
    </source>
</evidence>
<evidence type="ECO:0000259" key="7">
    <source>
        <dbReference type="PROSITE" id="PS51048"/>
    </source>
</evidence>
<keyword evidence="10" id="KW-1185">Reference proteome</keyword>
<dbReference type="InterPro" id="IPR007699">
    <property type="entry name" value="SGS_dom"/>
</dbReference>
<evidence type="ECO:0000256" key="4">
    <source>
        <dbReference type="ARBA" id="ARBA00069423"/>
    </source>
</evidence>
<comment type="caution">
    <text evidence="9">The sequence shown here is derived from an EMBL/GenBank/DDBJ whole genome shotgun (WGS) entry which is preliminary data.</text>
</comment>
<evidence type="ECO:0000256" key="2">
    <source>
        <dbReference type="ARBA" id="ARBA00022737"/>
    </source>
</evidence>
<evidence type="ECO:0000256" key="3">
    <source>
        <dbReference type="ARBA" id="ARBA00022803"/>
    </source>
</evidence>
<dbReference type="EMBL" id="CM029045">
    <property type="protein sequence ID" value="KAG2595775.1"/>
    <property type="molecule type" value="Genomic_DNA"/>
</dbReference>
<dbReference type="Pfam" id="PF14559">
    <property type="entry name" value="TPR_19"/>
    <property type="match status" value="1"/>
</dbReference>
<dbReference type="PROSITE" id="PS51048">
    <property type="entry name" value="SGS"/>
    <property type="match status" value="1"/>
</dbReference>
<dbReference type="FunFam" id="2.60.40.790:FF:000041">
    <property type="entry name" value="Protein SGT1 homolog A"/>
    <property type="match status" value="1"/>
</dbReference>
<keyword evidence="2" id="KW-0677">Repeat</keyword>
<dbReference type="Pfam" id="PF04969">
    <property type="entry name" value="CS"/>
    <property type="match status" value="1"/>
</dbReference>
<dbReference type="SUPFAM" id="SSF48452">
    <property type="entry name" value="TPR-like"/>
    <property type="match status" value="1"/>
</dbReference>
<dbReference type="GO" id="GO:0051087">
    <property type="term" value="F:protein-folding chaperone binding"/>
    <property type="evidence" value="ECO:0007669"/>
    <property type="project" value="InterPro"/>
</dbReference>
<dbReference type="InterPro" id="IPR044563">
    <property type="entry name" value="Sgt1-like"/>
</dbReference>
<organism evidence="9 10">
    <name type="scientific">Panicum virgatum</name>
    <name type="common">Blackwell switchgrass</name>
    <dbReference type="NCBI Taxonomy" id="38727"/>
    <lineage>
        <taxon>Eukaryota</taxon>
        <taxon>Viridiplantae</taxon>
        <taxon>Streptophyta</taxon>
        <taxon>Embryophyta</taxon>
        <taxon>Tracheophyta</taxon>
        <taxon>Spermatophyta</taxon>
        <taxon>Magnoliopsida</taxon>
        <taxon>Liliopsida</taxon>
        <taxon>Poales</taxon>
        <taxon>Poaceae</taxon>
        <taxon>PACMAD clade</taxon>
        <taxon>Panicoideae</taxon>
        <taxon>Panicodae</taxon>
        <taxon>Paniceae</taxon>
        <taxon>Panicinae</taxon>
        <taxon>Panicum</taxon>
        <taxon>Panicum sect. Hiantes</taxon>
    </lineage>
</organism>
<dbReference type="Gene3D" id="1.25.40.10">
    <property type="entry name" value="Tetratricopeptide repeat domain"/>
    <property type="match status" value="1"/>
</dbReference>
<dbReference type="SMART" id="SM00028">
    <property type="entry name" value="TPR"/>
    <property type="match status" value="2"/>
</dbReference>
<dbReference type="InterPro" id="IPR008978">
    <property type="entry name" value="HSP20-like_chaperone"/>
</dbReference>
<dbReference type="InterPro" id="IPR011990">
    <property type="entry name" value="TPR-like_helical_dom_sf"/>
</dbReference>
<dbReference type="CDD" id="cd06466">
    <property type="entry name" value="p23_CS_SGT1_like"/>
    <property type="match status" value="1"/>
</dbReference>
<feature type="compositionally biased region" description="Polar residues" evidence="6">
    <location>
        <begin position="35"/>
        <end position="48"/>
    </location>
</feature>
<dbReference type="Pfam" id="PF05002">
    <property type="entry name" value="SGS"/>
    <property type="match status" value="1"/>
</dbReference>
<dbReference type="InterPro" id="IPR007052">
    <property type="entry name" value="CS_dom"/>
</dbReference>
<evidence type="ECO:0000313" key="10">
    <source>
        <dbReference type="Proteomes" id="UP000823388"/>
    </source>
</evidence>
<evidence type="ECO:0000256" key="1">
    <source>
        <dbReference type="ARBA" id="ARBA00008509"/>
    </source>
</evidence>
<dbReference type="PROSITE" id="PS51203">
    <property type="entry name" value="CS"/>
    <property type="match status" value="1"/>
</dbReference>
<dbReference type="PANTHER" id="PTHR45862">
    <property type="entry name" value="PROTEIN SGT1 HOMOLOG"/>
    <property type="match status" value="1"/>
</dbReference>
<sequence>MYPRCQDSCSYRARTNPWARLRAANTRRRGPEPTTPATNKISGNTRPIESSLDQSLADFAAAPAAMAAPTPAELEHKATEAFFDDDFALAAALYTQAIAAGPPTAARYADRAQAHAKMGDFAAAAADAARAAELDPAMPRAHLRRAHACVKLEQYDDARAAAEAGAALAPGDARFAKLMSEIDAKAPKPMETEASAAVAAPASAEKPKYRHDYYNSAAEVVVTVFAKGVAPEHVAVDFGEQLLSVSVEVPGEAPYHLQPRLFGKIVPDKCRFAVLSTKIEVRLAKAEPGTTWPSLEFTGKPRLATVAPPRGSSSSSGGGGGAQRPSYPSSRGRKDWDRIEAEVKRAEKEEKLDGDAAANKFFQDIFRNADEDMRRAMTKSFQESNGTVLSTNWKDVGAKKIEPSPPEGMDLRKWEY</sequence>
<reference evidence="9" key="1">
    <citation type="submission" date="2020-05" db="EMBL/GenBank/DDBJ databases">
        <title>WGS assembly of Panicum virgatum.</title>
        <authorList>
            <person name="Lovell J.T."/>
            <person name="Jenkins J."/>
            <person name="Shu S."/>
            <person name="Juenger T.E."/>
            <person name="Schmutz J."/>
        </authorList>
    </citation>
    <scope>NUCLEOTIDE SEQUENCE</scope>
    <source>
        <strain evidence="9">AP13</strain>
    </source>
</reference>
<dbReference type="Gene3D" id="2.60.40.790">
    <property type="match status" value="1"/>
</dbReference>
<comment type="similarity">
    <text evidence="1">Belongs to the SGT1 family.</text>
</comment>
<feature type="domain" description="CS" evidence="8">
    <location>
        <begin position="206"/>
        <end position="296"/>
    </location>
</feature>
<accession>A0A8T0SFD4</accession>
<feature type="region of interest" description="Disordered" evidence="6">
    <location>
        <begin position="290"/>
        <end position="336"/>
    </location>
</feature>
<feature type="domain" description="SGS" evidence="7">
    <location>
        <begin position="326"/>
        <end position="416"/>
    </location>
</feature>
<dbReference type="InterPro" id="IPR019734">
    <property type="entry name" value="TPR_rpt"/>
</dbReference>
<dbReference type="OrthoDB" id="1898560at2759"/>
<evidence type="ECO:0000256" key="5">
    <source>
        <dbReference type="ARBA" id="ARBA00075471"/>
    </source>
</evidence>
<keyword evidence="3" id="KW-0802">TPR repeat</keyword>
<proteinExistence type="inferred from homology"/>
<gene>
    <name evidence="9" type="ORF">PVAP13_5KG096400</name>
</gene>
<dbReference type="SUPFAM" id="SSF49764">
    <property type="entry name" value="HSP20-like chaperones"/>
    <property type="match status" value="1"/>
</dbReference>